<evidence type="ECO:0000256" key="1">
    <source>
        <dbReference type="ARBA" id="ARBA00012494"/>
    </source>
</evidence>
<name>A0A9E8AAH7_9ORTO</name>
<evidence type="ECO:0000259" key="9">
    <source>
        <dbReference type="PROSITE" id="PS50525"/>
    </source>
</evidence>
<evidence type="ECO:0000256" key="7">
    <source>
        <dbReference type="ARBA" id="ARBA00022953"/>
    </source>
</evidence>
<evidence type="ECO:0000256" key="3">
    <source>
        <dbReference type="ARBA" id="ARBA00022484"/>
    </source>
</evidence>
<evidence type="ECO:0000256" key="8">
    <source>
        <dbReference type="RuleBase" id="RU004330"/>
    </source>
</evidence>
<evidence type="ECO:0000256" key="4">
    <source>
        <dbReference type="ARBA" id="ARBA00022679"/>
    </source>
</evidence>
<dbReference type="GO" id="GO:0039694">
    <property type="term" value="P:viral RNA genome replication"/>
    <property type="evidence" value="ECO:0007669"/>
    <property type="project" value="InterPro"/>
</dbReference>
<dbReference type="GO" id="GO:0000166">
    <property type="term" value="F:nucleotide binding"/>
    <property type="evidence" value="ECO:0007669"/>
    <property type="project" value="UniProtKB-KW"/>
</dbReference>
<dbReference type="GO" id="GO:0003723">
    <property type="term" value="F:RNA binding"/>
    <property type="evidence" value="ECO:0007669"/>
    <property type="project" value="InterPro"/>
</dbReference>
<comment type="catalytic activity">
    <reaction evidence="8">
        <text>RNA(n) + a ribonucleoside 5'-triphosphate = RNA(n+1) + diphosphate</text>
        <dbReference type="Rhea" id="RHEA:21248"/>
        <dbReference type="Rhea" id="RHEA-COMP:14527"/>
        <dbReference type="Rhea" id="RHEA-COMP:17342"/>
        <dbReference type="ChEBI" id="CHEBI:33019"/>
        <dbReference type="ChEBI" id="CHEBI:61557"/>
        <dbReference type="ChEBI" id="CHEBI:140395"/>
        <dbReference type="EC" id="2.7.7.48"/>
    </reaction>
</comment>
<dbReference type="EC" id="2.7.7.48" evidence="1 8"/>
<evidence type="ECO:0000256" key="6">
    <source>
        <dbReference type="ARBA" id="ARBA00022741"/>
    </source>
</evidence>
<dbReference type="Pfam" id="PF00602">
    <property type="entry name" value="Flu_PB1"/>
    <property type="match status" value="1"/>
</dbReference>
<proteinExistence type="predicted"/>
<dbReference type="PROSITE" id="PS50525">
    <property type="entry name" value="RDRP_SSRNA_NEG_SEG"/>
    <property type="match status" value="1"/>
</dbReference>
<keyword evidence="3 8" id="KW-0696">RNA-directed RNA polymerase</keyword>
<dbReference type="InterPro" id="IPR007099">
    <property type="entry name" value="RNA-dir_pol_NSvirus"/>
</dbReference>
<reference evidence="10" key="1">
    <citation type="submission" date="2022-05" db="EMBL/GenBank/DDBJ databases">
        <authorList>
            <person name="Cao W."/>
            <person name="Jia N."/>
            <person name="Lam T.T.-Y."/>
            <person name="Ni X."/>
            <person name="Liu J."/>
        </authorList>
    </citation>
    <scope>NUCLEOTIDE SEQUENCE</scope>
    <source>
        <strain evidence="10">TIGMIC 3</strain>
    </source>
</reference>
<dbReference type="GO" id="GO:0003968">
    <property type="term" value="F:RNA-directed RNA polymerase activity"/>
    <property type="evidence" value="ECO:0007669"/>
    <property type="project" value="UniProtKB-KW"/>
</dbReference>
<evidence type="ECO:0000256" key="5">
    <source>
        <dbReference type="ARBA" id="ARBA00022695"/>
    </source>
</evidence>
<dbReference type="EMBL" id="ON746453">
    <property type="protein sequence ID" value="UYL95481.1"/>
    <property type="molecule type" value="Viral_cRNA"/>
</dbReference>
<evidence type="ECO:0000313" key="10">
    <source>
        <dbReference type="EMBL" id="UYL95481.1"/>
    </source>
</evidence>
<sequence>MANSFFRATLLKAKSRDALVKLAGPHPREAAQAGLKNIAHLYQYVNTPPLAVGVTAHKVAESVLRSIEYNRLPNNGLGERPTQMWPSDVPYPFEEITSNFSPQACREMFELFLQENCQLIDNCLSATWEYIATTNSDVLTKGRQTWDPINERSVPSAQAYKEVVDLYDTHLPHRRSSLLGFINAFHGELGLQEMTVKKRERVTKTELVRDQKSGLLIKVTKSTVKVRERKLEHEQVYNETFKRAVSFCAYLKSKERGKLERRAIASANMVLRAHLHIVEKFHLLISQTLPGSVIGVGGEEKKNKILDVLNSLQGFKGPGATSLQATEDVTKYNECLAPECFALFHDILMDNKVRDKLKLPRVPEELAPLKTIFLHTFYLLANKRIWMGKGHAVANRDSTSNLMWTRECVPMMNDKTKEWYMRAEQHIDEGYLKAPYGMLMGMLNATSTTMVLATVNWRKQHGTDCKSARSSDDSMTSFSATTSRDLLCNIQRVYDNMKLMGVNISEKKSRFFRQGFGEVTSWYQDGEFGGQYGVETSALRPVGNNPADDFHSIASQTATSLRTGTTNKFGAQARLCIGIDNCRRLWKINQEFGKRPGVSGKVQVLSDGGRNPWNWSTCHLPEIPLKERFVETEEEKTYLLRVMNPDNPFTGGPTELTTYSVELGQLVDVEMDIPRNLFNLQKRSNATRRSLLRKEEDNFKKVCTEITEVFEAVDPVSALITPRTTTKMSQSLAHQLSAERGALRSAGVEFTNEELMEIDRAVTLLAGSENVE</sequence>
<keyword evidence="5" id="KW-0548">Nucleotidyltransferase</keyword>
<protein>
    <recommendedName>
        <fullName evidence="2 8">RNA-directed RNA polymerase catalytic subunit</fullName>
        <ecNumber evidence="1 8">2.7.7.48</ecNumber>
    </recommendedName>
</protein>
<keyword evidence="4" id="KW-0808">Transferase</keyword>
<evidence type="ECO:0000256" key="2">
    <source>
        <dbReference type="ARBA" id="ARBA00020035"/>
    </source>
</evidence>
<feature type="domain" description="RdRp catalytic" evidence="9">
    <location>
        <begin position="311"/>
        <end position="510"/>
    </location>
</feature>
<accession>A0A9E8AAH7</accession>
<dbReference type="InterPro" id="IPR001407">
    <property type="entry name" value="RNA_pol_PB1_influenza"/>
</dbReference>
<keyword evidence="6" id="KW-0547">Nucleotide-binding</keyword>
<keyword evidence="7" id="KW-0693">Viral RNA replication</keyword>
<organism evidence="10">
    <name type="scientific">Zhangzhou Ortho tick virus 1</name>
    <dbReference type="NCBI Taxonomy" id="2972255"/>
    <lineage>
        <taxon>Viruses</taxon>
        <taxon>Riboviria</taxon>
        <taxon>Orthornavirae</taxon>
        <taxon>Negarnaviricota</taxon>
        <taxon>Polyploviricotina</taxon>
        <taxon>Insthoviricetes</taxon>
        <taxon>Articulavirales</taxon>
        <taxon>Orthomyxoviridae</taxon>
    </lineage>
</organism>